<name>A0A096M115_POEFO</name>
<dbReference type="STRING" id="48698.ENSPFOP00000025106"/>
<protein>
    <submittedName>
        <fullName evidence="1">Uncharacterized protein</fullName>
    </submittedName>
</protein>
<reference evidence="2" key="1">
    <citation type="submission" date="2013-10" db="EMBL/GenBank/DDBJ databases">
        <authorList>
            <person name="Schartl M."/>
            <person name="Warren W."/>
        </authorList>
    </citation>
    <scope>NUCLEOTIDE SEQUENCE [LARGE SCALE GENOMIC DNA]</scope>
    <source>
        <strain evidence="2">female</strain>
    </source>
</reference>
<dbReference type="Ensembl" id="ENSPFOT00000023340.1">
    <property type="protein sequence ID" value="ENSPFOP00000025106.1"/>
    <property type="gene ID" value="ENSPFOG00000021840.1"/>
</dbReference>
<dbReference type="PANTHER" id="PTHR24401">
    <property type="entry name" value="SI:CH211-243P7.3-RELATED"/>
    <property type="match status" value="1"/>
</dbReference>
<reference evidence="1" key="2">
    <citation type="submission" date="2025-08" db="UniProtKB">
        <authorList>
            <consortium name="Ensembl"/>
        </authorList>
    </citation>
    <scope>IDENTIFICATION</scope>
</reference>
<accession>A0A096M115</accession>
<evidence type="ECO:0000313" key="1">
    <source>
        <dbReference type="Ensembl" id="ENSPFOP00000025106.1"/>
    </source>
</evidence>
<reference evidence="1" key="3">
    <citation type="submission" date="2025-09" db="UniProtKB">
        <authorList>
            <consortium name="Ensembl"/>
        </authorList>
    </citation>
    <scope>IDENTIFICATION</scope>
</reference>
<dbReference type="EMBL" id="AYCK01028682">
    <property type="status" value="NOT_ANNOTATED_CDS"/>
    <property type="molecule type" value="Genomic_DNA"/>
</dbReference>
<dbReference type="PANTHER" id="PTHR24401:SF29">
    <property type="entry name" value="SI:CH211-243P7.3-RELATED"/>
    <property type="match status" value="1"/>
</dbReference>
<evidence type="ECO:0000313" key="2">
    <source>
        <dbReference type="Proteomes" id="UP000028760"/>
    </source>
</evidence>
<dbReference type="OMA" id="PHMACIQ"/>
<keyword evidence="2" id="KW-1185">Reference proteome</keyword>
<sequence>GLWPLAAGLVRRYREAEVAPPSRMHVDLAARRLRARQVAATFSQWTELKVGLDVWLFMPRFAAGVVEAQPLYGAFMARLSRCLFQLDPEDVAALQLPSKRGGPVSRKALDQLVSRREPALHCRKRRGGDSQVETARRIQALNYQMDGESGKDTLGEPLLDHELIQQVWLDQQPHMACIQDPEGRPLYETGPLRKGGVELCC</sequence>
<dbReference type="AlphaFoldDB" id="A0A096M115"/>
<dbReference type="Proteomes" id="UP000028760">
    <property type="component" value="Unassembled WGS sequence"/>
</dbReference>
<proteinExistence type="predicted"/>
<organism evidence="1 2">
    <name type="scientific">Poecilia formosa</name>
    <name type="common">Amazon molly</name>
    <name type="synonym">Limia formosa</name>
    <dbReference type="NCBI Taxonomy" id="48698"/>
    <lineage>
        <taxon>Eukaryota</taxon>
        <taxon>Metazoa</taxon>
        <taxon>Chordata</taxon>
        <taxon>Craniata</taxon>
        <taxon>Vertebrata</taxon>
        <taxon>Euteleostomi</taxon>
        <taxon>Actinopterygii</taxon>
        <taxon>Neopterygii</taxon>
        <taxon>Teleostei</taxon>
        <taxon>Neoteleostei</taxon>
        <taxon>Acanthomorphata</taxon>
        <taxon>Ovalentaria</taxon>
        <taxon>Atherinomorphae</taxon>
        <taxon>Cyprinodontiformes</taxon>
        <taxon>Poeciliidae</taxon>
        <taxon>Poeciliinae</taxon>
        <taxon>Poecilia</taxon>
    </lineage>
</organism>